<evidence type="ECO:0000256" key="3">
    <source>
        <dbReference type="ARBA" id="ARBA00014109"/>
    </source>
</evidence>
<comment type="subcellular location">
    <subcellularLocation>
        <location evidence="1">Mitochondrion inner membrane</location>
        <topology evidence="1">Peripheral membrane protein</topology>
        <orientation evidence="1">Matrix side</orientation>
    </subcellularLocation>
</comment>
<dbReference type="Proteomes" id="UP000281553">
    <property type="component" value="Unassembled WGS sequence"/>
</dbReference>
<evidence type="ECO:0000256" key="6">
    <source>
        <dbReference type="ARBA" id="ARBA00022792"/>
    </source>
</evidence>
<accession>A0A3P7LW32</accession>
<evidence type="ECO:0000256" key="8">
    <source>
        <dbReference type="ARBA" id="ARBA00023128"/>
    </source>
</evidence>
<dbReference type="OrthoDB" id="6017729at2759"/>
<reference evidence="10 11" key="1">
    <citation type="submission" date="2018-11" db="EMBL/GenBank/DDBJ databases">
        <authorList>
            <consortium name="Pathogen Informatics"/>
        </authorList>
    </citation>
    <scope>NUCLEOTIDE SEQUENCE [LARGE SCALE GENOMIC DNA]</scope>
</reference>
<evidence type="ECO:0000256" key="2">
    <source>
        <dbReference type="ARBA" id="ARBA00008317"/>
    </source>
</evidence>
<dbReference type="GO" id="GO:0005743">
    <property type="term" value="C:mitochondrial inner membrane"/>
    <property type="evidence" value="ECO:0007669"/>
    <property type="project" value="UniProtKB-SubCell"/>
</dbReference>
<keyword evidence="5" id="KW-0679">Respiratory chain</keyword>
<proteinExistence type="inferred from homology"/>
<evidence type="ECO:0000256" key="4">
    <source>
        <dbReference type="ARBA" id="ARBA00022448"/>
    </source>
</evidence>
<keyword evidence="4" id="KW-0813">Transport</keyword>
<keyword evidence="9" id="KW-0472">Membrane</keyword>
<gene>
    <name evidence="10" type="ORF">DILT_LOCUS11648</name>
</gene>
<evidence type="ECO:0000256" key="7">
    <source>
        <dbReference type="ARBA" id="ARBA00022982"/>
    </source>
</evidence>
<dbReference type="InterPro" id="IPR019377">
    <property type="entry name" value="NADH_UbQ_OxRdtase_su10"/>
</dbReference>
<evidence type="ECO:0000256" key="1">
    <source>
        <dbReference type="ARBA" id="ARBA00004443"/>
    </source>
</evidence>
<dbReference type="AlphaFoldDB" id="A0A3P7LW32"/>
<name>A0A3P7LW32_DIBLA</name>
<organism evidence="10 11">
    <name type="scientific">Dibothriocephalus latus</name>
    <name type="common">Fish tapeworm</name>
    <name type="synonym">Diphyllobothrium latum</name>
    <dbReference type="NCBI Taxonomy" id="60516"/>
    <lineage>
        <taxon>Eukaryota</taxon>
        <taxon>Metazoa</taxon>
        <taxon>Spiralia</taxon>
        <taxon>Lophotrochozoa</taxon>
        <taxon>Platyhelminthes</taxon>
        <taxon>Cestoda</taxon>
        <taxon>Eucestoda</taxon>
        <taxon>Diphyllobothriidea</taxon>
        <taxon>Diphyllobothriidae</taxon>
        <taxon>Dibothriocephalus</taxon>
    </lineage>
</organism>
<evidence type="ECO:0000313" key="10">
    <source>
        <dbReference type="EMBL" id="VDN15817.1"/>
    </source>
</evidence>
<evidence type="ECO:0000256" key="9">
    <source>
        <dbReference type="ARBA" id="ARBA00023136"/>
    </source>
</evidence>
<sequence length="223" mass="26703">MGDHEEAHDHHSFEITREELYRPFREPWHTKYVLPFLGSLIDKPVTLFRGTSSFPSLHSFAEYFVEKVQQKPVPYYHQRFARVPEIDKCPVGDQVCVIEANEQFHRDRLVDANIVRLLRERRDACRRWYDRDYEDMERFCKKYFDEHDEAATNFFIKYGELHFWADVRDVFMKQKHRMLWEREHGPIGAKQAKPEDGDKEADSAVSVLRKYMGHVGIPKELKV</sequence>
<dbReference type="PANTHER" id="PTHR13094:SF1">
    <property type="entry name" value="NADH DEHYDROGENASE [UBIQUINONE] 1 BETA SUBCOMPLEX SUBUNIT 10"/>
    <property type="match status" value="1"/>
</dbReference>
<dbReference type="EMBL" id="UYRU01063728">
    <property type="protein sequence ID" value="VDN15817.1"/>
    <property type="molecule type" value="Genomic_DNA"/>
</dbReference>
<dbReference type="PANTHER" id="PTHR13094">
    <property type="entry name" value="NADH-UBIQUINONE OXIDOREDUCTASE PDSW SUBUNIT"/>
    <property type="match status" value="1"/>
</dbReference>
<protein>
    <recommendedName>
        <fullName evidence="3">NADH dehydrogenase [ubiquinone] 1 beta subcomplex subunit 10</fullName>
    </recommendedName>
</protein>
<keyword evidence="6" id="KW-0999">Mitochondrion inner membrane</keyword>
<comment type="similarity">
    <text evidence="2">Belongs to the complex I NDUFB10 subunit family.</text>
</comment>
<dbReference type="Pfam" id="PF10249">
    <property type="entry name" value="NDUFB10"/>
    <property type="match status" value="1"/>
</dbReference>
<dbReference type="GO" id="GO:0045271">
    <property type="term" value="C:respiratory chain complex I"/>
    <property type="evidence" value="ECO:0007669"/>
    <property type="project" value="UniProtKB-ARBA"/>
</dbReference>
<keyword evidence="11" id="KW-1185">Reference proteome</keyword>
<evidence type="ECO:0000256" key="5">
    <source>
        <dbReference type="ARBA" id="ARBA00022660"/>
    </source>
</evidence>
<keyword evidence="8" id="KW-0496">Mitochondrion</keyword>
<dbReference type="InterPro" id="IPR039993">
    <property type="entry name" value="NDUFB10"/>
</dbReference>
<keyword evidence="7" id="KW-0249">Electron transport</keyword>
<evidence type="ECO:0000313" key="11">
    <source>
        <dbReference type="Proteomes" id="UP000281553"/>
    </source>
</evidence>